<dbReference type="OrthoDB" id="2595858at2759"/>
<reference evidence="2" key="2">
    <citation type="submission" date="2014-01" db="EMBL/GenBank/DDBJ databases">
        <title>Evolution of pathogenesis and genome organization in the Tremellales.</title>
        <authorList>
            <person name="Cuomo C."/>
            <person name="Litvintseva A."/>
            <person name="Heitman J."/>
            <person name="Chen Y."/>
            <person name="Sun S."/>
            <person name="Springer D."/>
            <person name="Dromer F."/>
            <person name="Young S."/>
            <person name="Zeng Q."/>
            <person name="Chapman S."/>
            <person name="Gujja S."/>
            <person name="Saif S."/>
            <person name="Birren B."/>
        </authorList>
    </citation>
    <scope>NUCLEOTIDE SEQUENCE</scope>
    <source>
        <strain evidence="2">CBS 10118</strain>
    </source>
</reference>
<name>A0A1B9FVW7_9TREE</name>
<accession>A0A1B9FVW7</accession>
<gene>
    <name evidence="2" type="ORF">I302_07267</name>
</gene>
<evidence type="ECO:0000256" key="1">
    <source>
        <dbReference type="SAM" id="SignalP"/>
    </source>
</evidence>
<feature type="signal peptide" evidence="1">
    <location>
        <begin position="1"/>
        <end position="36"/>
    </location>
</feature>
<reference evidence="2" key="1">
    <citation type="submission" date="2013-07" db="EMBL/GenBank/DDBJ databases">
        <title>The Genome Sequence of Cryptococcus bestiolae CBS10118.</title>
        <authorList>
            <consortium name="The Broad Institute Genome Sequencing Platform"/>
            <person name="Cuomo C."/>
            <person name="Litvintseva A."/>
            <person name="Chen Y."/>
            <person name="Heitman J."/>
            <person name="Sun S."/>
            <person name="Springer D."/>
            <person name="Dromer F."/>
            <person name="Young S.K."/>
            <person name="Zeng Q."/>
            <person name="Gargeya S."/>
            <person name="Fitzgerald M."/>
            <person name="Abouelleil A."/>
            <person name="Alvarado L."/>
            <person name="Berlin A.M."/>
            <person name="Chapman S.B."/>
            <person name="Dewar J."/>
            <person name="Goldberg J."/>
            <person name="Griggs A."/>
            <person name="Gujja S."/>
            <person name="Hansen M."/>
            <person name="Howarth C."/>
            <person name="Imamovic A."/>
            <person name="Larimer J."/>
            <person name="McCowan C."/>
            <person name="Murphy C."/>
            <person name="Pearson M."/>
            <person name="Priest M."/>
            <person name="Roberts A."/>
            <person name="Saif S."/>
            <person name="Shea T."/>
            <person name="Sykes S."/>
            <person name="Wortman J."/>
            <person name="Nusbaum C."/>
            <person name="Birren B."/>
        </authorList>
    </citation>
    <scope>NUCLEOTIDE SEQUENCE [LARGE SCALE GENOMIC DNA]</scope>
    <source>
        <strain evidence="2">CBS 10118</strain>
    </source>
</reference>
<keyword evidence="1" id="KW-0732">Signal</keyword>
<dbReference type="VEuPathDB" id="FungiDB:I302_07267"/>
<feature type="chain" id="PRO_5008626481" evidence="1">
    <location>
        <begin position="37"/>
        <end position="119"/>
    </location>
</feature>
<organism evidence="2">
    <name type="scientific">Kwoniella bestiolae CBS 10118</name>
    <dbReference type="NCBI Taxonomy" id="1296100"/>
    <lineage>
        <taxon>Eukaryota</taxon>
        <taxon>Fungi</taxon>
        <taxon>Dikarya</taxon>
        <taxon>Basidiomycota</taxon>
        <taxon>Agaricomycotina</taxon>
        <taxon>Tremellomycetes</taxon>
        <taxon>Tremellales</taxon>
        <taxon>Cryptococcaceae</taxon>
        <taxon>Kwoniella</taxon>
    </lineage>
</organism>
<proteinExistence type="predicted"/>
<dbReference type="EMBL" id="KI894024">
    <property type="protein sequence ID" value="OCF22917.1"/>
    <property type="molecule type" value="Genomic_DNA"/>
</dbReference>
<dbReference type="AlphaFoldDB" id="A0A1B9FVW7"/>
<dbReference type="STRING" id="1296100.A0A1B9FVW7"/>
<evidence type="ECO:0000313" key="2">
    <source>
        <dbReference type="EMBL" id="OCF22917.1"/>
    </source>
</evidence>
<protein>
    <submittedName>
        <fullName evidence="2">Uncharacterized protein</fullName>
    </submittedName>
</protein>
<sequence length="119" mass="12907">MSLASNGFITLHKTPRSCATILQLLSLTVLTGLSSASLDLNNPNPKGLWDEIEKAYSATVGARRAQLIQEMWNNPAAEGDNCVKKVSEIKSAHTQIKVGGDWKKDTMLAYAMTFALPNS</sequence>